<protein>
    <submittedName>
        <fullName evidence="2">Uncharacterized protein</fullName>
    </submittedName>
</protein>
<evidence type="ECO:0000256" key="1">
    <source>
        <dbReference type="SAM" id="MobiDB-lite"/>
    </source>
</evidence>
<reference evidence="2" key="1">
    <citation type="submission" date="2022-07" db="EMBL/GenBank/DDBJ databases">
        <title>Chromosome-level genome of Muraenolepis orangiensis.</title>
        <authorList>
            <person name="Kim J."/>
        </authorList>
    </citation>
    <scope>NUCLEOTIDE SEQUENCE</scope>
    <source>
        <strain evidence="2">KU_S4_2022</strain>
        <tissue evidence="2">Muscle</tissue>
    </source>
</reference>
<accession>A0A9Q0DLH3</accession>
<dbReference type="EMBL" id="JANIIK010000115">
    <property type="protein sequence ID" value="KAJ3589205.1"/>
    <property type="molecule type" value="Genomic_DNA"/>
</dbReference>
<dbReference type="Proteomes" id="UP001148018">
    <property type="component" value="Unassembled WGS sequence"/>
</dbReference>
<comment type="caution">
    <text evidence="2">The sequence shown here is derived from an EMBL/GenBank/DDBJ whole genome shotgun (WGS) entry which is preliminary data.</text>
</comment>
<evidence type="ECO:0000313" key="3">
    <source>
        <dbReference type="Proteomes" id="UP001148018"/>
    </source>
</evidence>
<proteinExistence type="predicted"/>
<name>A0A9Q0DLH3_9TELE</name>
<feature type="region of interest" description="Disordered" evidence="1">
    <location>
        <begin position="63"/>
        <end position="86"/>
    </location>
</feature>
<sequence>MSESSWVLVFPSGSRSSRLVQGKQNQSQAGPRSPEDTDRHGPHPLMITEHCWLLSACHGVTGSEAYKQEDNDLPDAEEQPPGLQEH</sequence>
<organism evidence="2 3">
    <name type="scientific">Muraenolepis orangiensis</name>
    <name type="common">Patagonian moray cod</name>
    <dbReference type="NCBI Taxonomy" id="630683"/>
    <lineage>
        <taxon>Eukaryota</taxon>
        <taxon>Metazoa</taxon>
        <taxon>Chordata</taxon>
        <taxon>Craniata</taxon>
        <taxon>Vertebrata</taxon>
        <taxon>Euteleostomi</taxon>
        <taxon>Actinopterygii</taxon>
        <taxon>Neopterygii</taxon>
        <taxon>Teleostei</taxon>
        <taxon>Neoteleostei</taxon>
        <taxon>Acanthomorphata</taxon>
        <taxon>Zeiogadaria</taxon>
        <taxon>Gadariae</taxon>
        <taxon>Gadiformes</taxon>
        <taxon>Muraenolepidoidei</taxon>
        <taxon>Muraenolepididae</taxon>
        <taxon>Muraenolepis</taxon>
    </lineage>
</organism>
<feature type="compositionally biased region" description="Polar residues" evidence="1">
    <location>
        <begin position="13"/>
        <end position="30"/>
    </location>
</feature>
<feature type="region of interest" description="Disordered" evidence="1">
    <location>
        <begin position="1"/>
        <end position="44"/>
    </location>
</feature>
<gene>
    <name evidence="2" type="ORF">NHX12_010052</name>
</gene>
<evidence type="ECO:0000313" key="2">
    <source>
        <dbReference type="EMBL" id="KAJ3589205.1"/>
    </source>
</evidence>
<keyword evidence="3" id="KW-1185">Reference proteome</keyword>
<dbReference type="AlphaFoldDB" id="A0A9Q0DLH3"/>